<dbReference type="HOGENOM" id="CLU_1458310_0_0_9"/>
<evidence type="ECO:0008006" key="3">
    <source>
        <dbReference type="Google" id="ProtNLM"/>
    </source>
</evidence>
<name>G4Q9A8_ACIIR</name>
<dbReference type="EMBL" id="CP003058">
    <property type="protein sequence ID" value="AEQ22610.1"/>
    <property type="molecule type" value="Genomic_DNA"/>
</dbReference>
<dbReference type="InParanoid" id="G4Q9A8"/>
<evidence type="ECO:0000313" key="1">
    <source>
        <dbReference type="EMBL" id="AEQ22610.1"/>
    </source>
</evidence>
<reference evidence="1 2" key="1">
    <citation type="journal article" date="2011" name="J. Bacteriol.">
        <title>Complete genome sequence of Acidaminococcus intestini RYC-MR95, a Gram-negative bacterium from the phylum Firmicutes.</title>
        <authorList>
            <person name="D'Auria G."/>
            <person name="Galan J.C."/>
            <person name="Rodriguez-Alcayna M."/>
            <person name="Moya A."/>
            <person name="Baquero F."/>
            <person name="Latorre A."/>
        </authorList>
    </citation>
    <scope>NUCLEOTIDE SEQUENCE [LARGE SCALE GENOMIC DNA]</scope>
    <source>
        <strain evidence="1 2">RyC-MR95</strain>
    </source>
</reference>
<dbReference type="AlphaFoldDB" id="G4Q9A8"/>
<dbReference type="KEGG" id="ain:Acin_1388"/>
<proteinExistence type="predicted"/>
<dbReference type="Proteomes" id="UP000007093">
    <property type="component" value="Chromosome"/>
</dbReference>
<evidence type="ECO:0000313" key="2">
    <source>
        <dbReference type="Proteomes" id="UP000007093"/>
    </source>
</evidence>
<organism evidence="1 2">
    <name type="scientific">Acidaminococcus intestini (strain RyC-MR95)</name>
    <dbReference type="NCBI Taxonomy" id="568816"/>
    <lineage>
        <taxon>Bacteria</taxon>
        <taxon>Bacillati</taxon>
        <taxon>Bacillota</taxon>
        <taxon>Negativicutes</taxon>
        <taxon>Acidaminococcales</taxon>
        <taxon>Acidaminococcaceae</taxon>
        <taxon>Acidaminococcus</taxon>
    </lineage>
</organism>
<dbReference type="STRING" id="568816.Acin_1388"/>
<sequence length="185" mass="21413">MEKIYRSRVKYALEHAYELQANLDILRDEIIQETAVLRVDPSPKTTRFGPEVGGGGGVNKSPEEAFCLCKETATEQLEGKKQRYHDQRLLLKRVEQGLRRLPGDYERILRWKAGFEHHRLTWNQIGNRLNEDSSYCRRRYDEGIDILTGIVYGAAAFPIQGVLDMDTSLEQEKILATDFDKNRQK</sequence>
<protein>
    <recommendedName>
        <fullName evidence="3">Phage transcriptional regulator, RinA family</fullName>
    </recommendedName>
</protein>
<keyword evidence="2" id="KW-1185">Reference proteome</keyword>
<accession>G4Q9A8</accession>
<dbReference type="PATRIC" id="fig|568816.4.peg.1344"/>
<gene>
    <name evidence="1" type="ordered locus">Acin_1388</name>
</gene>